<proteinExistence type="predicted"/>
<protein>
    <recommendedName>
        <fullName evidence="3">RING-type domain-containing protein</fullName>
    </recommendedName>
</protein>
<feature type="compositionally biased region" description="Basic and acidic residues" evidence="2">
    <location>
        <begin position="186"/>
        <end position="201"/>
    </location>
</feature>
<dbReference type="AlphaFoldDB" id="A0A7S3ZKH2"/>
<dbReference type="PROSITE" id="PS50089">
    <property type="entry name" value="ZF_RING_2"/>
    <property type="match status" value="1"/>
</dbReference>
<sequence>MGNANSSQTRRRRRSGNGAEMFAGFQPGTQVGLGVGRPGARVGAGRPGARRWIMPPTIDRNHLDTMDPATYALVRDMLTRQYLAAHGPALMAPPLSPVVAPRGRAHAPAPRGPVVIIQRQATPWRTAREERASREAHRRFERNRWRPPGTFTTVVHTNEEDWDGRARAPWMRDERGRRVQTLAAESERARLQQRRREEESRRVRRPSKIRSAFKRMMGRKKPPTGEAAECVVCLDAPTGVKLKPCGHLVLCEACSQRVDVCPVCREPIAERRATV</sequence>
<keyword evidence="1" id="KW-0862">Zinc</keyword>
<keyword evidence="1" id="KW-0479">Metal-binding</keyword>
<evidence type="ECO:0000313" key="6">
    <source>
        <dbReference type="Proteomes" id="UP000789595"/>
    </source>
</evidence>
<evidence type="ECO:0000313" key="5">
    <source>
        <dbReference type="EMBL" id="CAH0364531.1"/>
    </source>
</evidence>
<dbReference type="GO" id="GO:0008270">
    <property type="term" value="F:zinc ion binding"/>
    <property type="evidence" value="ECO:0007669"/>
    <property type="project" value="UniProtKB-KW"/>
</dbReference>
<dbReference type="InterPro" id="IPR013083">
    <property type="entry name" value="Znf_RING/FYVE/PHD"/>
</dbReference>
<evidence type="ECO:0000256" key="1">
    <source>
        <dbReference type="PROSITE-ProRule" id="PRU00175"/>
    </source>
</evidence>
<dbReference type="InterPro" id="IPR001841">
    <property type="entry name" value="Znf_RING"/>
</dbReference>
<dbReference type="Proteomes" id="UP000789595">
    <property type="component" value="Unassembled WGS sequence"/>
</dbReference>
<dbReference type="Pfam" id="PF13920">
    <property type="entry name" value="zf-C3HC4_3"/>
    <property type="match status" value="1"/>
</dbReference>
<dbReference type="InterPro" id="IPR051728">
    <property type="entry name" value="RING-FYVE_E3_ubiquitin-ligase"/>
</dbReference>
<dbReference type="PANTHER" id="PTHR14879:SF5">
    <property type="entry name" value="RING-TYPE DOMAIN-CONTAINING PROTEIN"/>
    <property type="match status" value="1"/>
</dbReference>
<dbReference type="SUPFAM" id="SSF57850">
    <property type="entry name" value="RING/U-box"/>
    <property type="match status" value="1"/>
</dbReference>
<dbReference type="OrthoDB" id="44365at2759"/>
<accession>A0A7S3ZKH2</accession>
<feature type="region of interest" description="Disordered" evidence="2">
    <location>
        <begin position="186"/>
        <end position="206"/>
    </location>
</feature>
<reference evidence="4" key="1">
    <citation type="submission" date="2021-01" db="EMBL/GenBank/DDBJ databases">
        <authorList>
            <person name="Corre E."/>
            <person name="Pelletier E."/>
            <person name="Niang G."/>
            <person name="Scheremetjew M."/>
            <person name="Finn R."/>
            <person name="Kale V."/>
            <person name="Holt S."/>
            <person name="Cochrane G."/>
            <person name="Meng A."/>
            <person name="Brown T."/>
            <person name="Cohen L."/>
        </authorList>
    </citation>
    <scope>NUCLEOTIDE SEQUENCE</scope>
    <source>
        <strain evidence="4">CCMP1756</strain>
    </source>
</reference>
<feature type="domain" description="RING-type" evidence="3">
    <location>
        <begin position="230"/>
        <end position="265"/>
    </location>
</feature>
<evidence type="ECO:0000256" key="2">
    <source>
        <dbReference type="SAM" id="MobiDB-lite"/>
    </source>
</evidence>
<evidence type="ECO:0000259" key="3">
    <source>
        <dbReference type="PROSITE" id="PS50089"/>
    </source>
</evidence>
<organism evidence="4">
    <name type="scientific">Pelagomonas calceolata</name>
    <dbReference type="NCBI Taxonomy" id="35677"/>
    <lineage>
        <taxon>Eukaryota</taxon>
        <taxon>Sar</taxon>
        <taxon>Stramenopiles</taxon>
        <taxon>Ochrophyta</taxon>
        <taxon>Pelagophyceae</taxon>
        <taxon>Pelagomonadales</taxon>
        <taxon>Pelagomonadaceae</taxon>
        <taxon>Pelagomonas</taxon>
    </lineage>
</organism>
<evidence type="ECO:0000313" key="4">
    <source>
        <dbReference type="EMBL" id="CAE0686043.1"/>
    </source>
</evidence>
<feature type="region of interest" description="Disordered" evidence="2">
    <location>
        <begin position="1"/>
        <end position="48"/>
    </location>
</feature>
<dbReference type="Gene3D" id="3.30.40.10">
    <property type="entry name" value="Zinc/RING finger domain, C3HC4 (zinc finger)"/>
    <property type="match status" value="1"/>
</dbReference>
<dbReference type="SMART" id="SM00184">
    <property type="entry name" value="RING"/>
    <property type="match status" value="1"/>
</dbReference>
<reference evidence="5" key="2">
    <citation type="submission" date="2021-11" db="EMBL/GenBank/DDBJ databases">
        <authorList>
            <consortium name="Genoscope - CEA"/>
            <person name="William W."/>
        </authorList>
    </citation>
    <scope>NUCLEOTIDE SEQUENCE</scope>
</reference>
<dbReference type="EMBL" id="HBIW01001720">
    <property type="protein sequence ID" value="CAE0686043.1"/>
    <property type="molecule type" value="Transcribed_RNA"/>
</dbReference>
<keyword evidence="1" id="KW-0863">Zinc-finger</keyword>
<dbReference type="PANTHER" id="PTHR14879">
    <property type="entry name" value="CASPASE REGULATOR, RING FINGER DOMAIN-CONTAINING"/>
    <property type="match status" value="1"/>
</dbReference>
<gene>
    <name evidence="4" type="ORF">PCAL00307_LOCUS1477</name>
    <name evidence="5" type="ORF">PECAL_1P08980</name>
</gene>
<dbReference type="EMBL" id="CAKKNE010000001">
    <property type="protein sequence ID" value="CAH0364531.1"/>
    <property type="molecule type" value="Genomic_DNA"/>
</dbReference>
<name>A0A7S3ZKH2_9STRA</name>
<keyword evidence="6" id="KW-1185">Reference proteome</keyword>